<dbReference type="InterPro" id="IPR041464">
    <property type="entry name" value="TubC_N"/>
</dbReference>
<evidence type="ECO:0000313" key="3">
    <source>
        <dbReference type="Proteomes" id="UP001344906"/>
    </source>
</evidence>
<dbReference type="Pfam" id="PF18563">
    <property type="entry name" value="TubC_N"/>
    <property type="match status" value="1"/>
</dbReference>
<comment type="caution">
    <text evidence="2">The sequence shown here is derived from an EMBL/GenBank/DDBJ whole genome shotgun (WGS) entry which is preliminary data.</text>
</comment>
<accession>A0ABQ6FV61</accession>
<gene>
    <name evidence="2" type="ORF">KDH_31610</name>
</gene>
<protein>
    <recommendedName>
        <fullName evidence="1">TubC N-terminal docking domain-containing protein</fullName>
    </recommendedName>
</protein>
<dbReference type="RefSeq" id="WP_338251517.1">
    <property type="nucleotide sequence ID" value="NZ_BSRI01000002.1"/>
</dbReference>
<dbReference type="Proteomes" id="UP001344906">
    <property type="component" value="Unassembled WGS sequence"/>
</dbReference>
<proteinExistence type="predicted"/>
<feature type="domain" description="TubC N-terminal docking" evidence="1">
    <location>
        <begin position="5"/>
        <end position="53"/>
    </location>
</feature>
<evidence type="ECO:0000259" key="1">
    <source>
        <dbReference type="Pfam" id="PF18563"/>
    </source>
</evidence>
<organism evidence="2 3">
    <name type="scientific">Dictyobacter halimunensis</name>
    <dbReference type="NCBI Taxonomy" id="3026934"/>
    <lineage>
        <taxon>Bacteria</taxon>
        <taxon>Bacillati</taxon>
        <taxon>Chloroflexota</taxon>
        <taxon>Ktedonobacteria</taxon>
        <taxon>Ktedonobacterales</taxon>
        <taxon>Dictyobacteraceae</taxon>
        <taxon>Dictyobacter</taxon>
    </lineage>
</organism>
<sequence length="125" mass="13886">MTPIELLEDLQKHDVYLSLNGEKLHVHAAKGAFTPELQAQVLAQKTDLLHLLSSDGDQPLEEQEKQEDAKVERCAQCPEPLVYYSDQGIPYCEKHRREKSLAQCAASPCPPAGDPGSIFPSRCML</sequence>
<dbReference type="InterPro" id="IPR044894">
    <property type="entry name" value="TubC_N_sf"/>
</dbReference>
<dbReference type="Gene3D" id="1.10.10.1830">
    <property type="entry name" value="Non-ribosomal peptide synthase, adenylation domain"/>
    <property type="match status" value="1"/>
</dbReference>
<dbReference type="EMBL" id="BSRI01000002">
    <property type="protein sequence ID" value="GLV56320.1"/>
    <property type="molecule type" value="Genomic_DNA"/>
</dbReference>
<name>A0ABQ6FV61_9CHLR</name>
<reference evidence="2 3" key="1">
    <citation type="submission" date="2023-02" db="EMBL/GenBank/DDBJ databases">
        <title>Dictyobacter halimunensis sp. nov., a new member of the class Ktedonobacteria from forest soil in a geothermal area.</title>
        <authorList>
            <person name="Rachmania M.K."/>
            <person name="Ningsih F."/>
            <person name="Sakai Y."/>
            <person name="Yabe S."/>
            <person name="Yokota A."/>
            <person name="Sjamsuridzal W."/>
        </authorList>
    </citation>
    <scope>NUCLEOTIDE SEQUENCE [LARGE SCALE GENOMIC DNA]</scope>
    <source>
        <strain evidence="2 3">S3.2.2.5</strain>
    </source>
</reference>
<keyword evidence="3" id="KW-1185">Reference proteome</keyword>
<evidence type="ECO:0000313" key="2">
    <source>
        <dbReference type="EMBL" id="GLV56320.1"/>
    </source>
</evidence>